<evidence type="ECO:0000256" key="2">
    <source>
        <dbReference type="SAM" id="SignalP"/>
    </source>
</evidence>
<dbReference type="AlphaFoldDB" id="A0A1I0QA79"/>
<feature type="signal peptide" evidence="2">
    <location>
        <begin position="1"/>
        <end position="20"/>
    </location>
</feature>
<feature type="region of interest" description="Disordered" evidence="1">
    <location>
        <begin position="141"/>
        <end position="209"/>
    </location>
</feature>
<evidence type="ECO:0000313" key="4">
    <source>
        <dbReference type="Proteomes" id="UP000199373"/>
    </source>
</evidence>
<feature type="compositionally biased region" description="Polar residues" evidence="1">
    <location>
        <begin position="146"/>
        <end position="160"/>
    </location>
</feature>
<feature type="compositionally biased region" description="Polar residues" evidence="1">
    <location>
        <begin position="183"/>
        <end position="197"/>
    </location>
</feature>
<sequence length="209" mass="24667">MKRLMITLVAMMAIAVSAQAMSFSKARSHALYLTDKMGYELDLTDDQYNAVYEINLDYMISLNFESDLYGFYWTRRNNELKFVLSSYQYQRFLITEYFYRPIGWQSKSFTFVIYSHYPKNRFYRNAPRVYDTYKGGNRQYHYSPYQGRTYSNDPNRNARQLPQAGSRWPQPDKKKSQAIRGARQQTISVPTQPQGTSRKAGDAHRSGRR</sequence>
<keyword evidence="4" id="KW-1185">Reference proteome</keyword>
<dbReference type="EMBL" id="FOIQ01000006">
    <property type="protein sequence ID" value="SEW23699.1"/>
    <property type="molecule type" value="Genomic_DNA"/>
</dbReference>
<reference evidence="3 4" key="1">
    <citation type="submission" date="2016-10" db="EMBL/GenBank/DDBJ databases">
        <authorList>
            <person name="de Groot N.N."/>
        </authorList>
    </citation>
    <scope>NUCLEOTIDE SEQUENCE [LARGE SCALE GENOMIC DNA]</scope>
    <source>
        <strain evidence="3 4">TC2-24</strain>
    </source>
</reference>
<dbReference type="Proteomes" id="UP000199373">
    <property type="component" value="Unassembled WGS sequence"/>
</dbReference>
<organism evidence="3 4">
    <name type="scientific">Prevotella aff. ruminicola Tc2-24</name>
    <dbReference type="NCBI Taxonomy" id="81582"/>
    <lineage>
        <taxon>Bacteria</taxon>
        <taxon>Pseudomonadati</taxon>
        <taxon>Bacteroidota</taxon>
        <taxon>Bacteroidia</taxon>
        <taxon>Bacteroidales</taxon>
        <taxon>Prevotellaceae</taxon>
        <taxon>Prevotella</taxon>
    </lineage>
</organism>
<proteinExistence type="predicted"/>
<feature type="compositionally biased region" description="Basic and acidic residues" evidence="1">
    <location>
        <begin position="199"/>
        <end position="209"/>
    </location>
</feature>
<protein>
    <submittedName>
        <fullName evidence="3">Uncharacterized protein</fullName>
    </submittedName>
</protein>
<gene>
    <name evidence="3" type="ORF">SAMN04487850_2277</name>
</gene>
<feature type="chain" id="PRO_5011709679" evidence="2">
    <location>
        <begin position="21"/>
        <end position="209"/>
    </location>
</feature>
<evidence type="ECO:0000256" key="1">
    <source>
        <dbReference type="SAM" id="MobiDB-lite"/>
    </source>
</evidence>
<name>A0A1I0QA79_9BACT</name>
<accession>A0A1I0QA79</accession>
<keyword evidence="2" id="KW-0732">Signal</keyword>
<evidence type="ECO:0000313" key="3">
    <source>
        <dbReference type="EMBL" id="SEW23699.1"/>
    </source>
</evidence>